<dbReference type="InterPro" id="IPR053861">
    <property type="entry name" value="Phage_Mu_Gp45_N"/>
</dbReference>
<keyword evidence="4" id="KW-1185">Reference proteome</keyword>
<gene>
    <name evidence="3" type="ORF">AYY18_16680</name>
</gene>
<feature type="compositionally biased region" description="Polar residues" evidence="1">
    <location>
        <begin position="177"/>
        <end position="187"/>
    </location>
</feature>
<proteinExistence type="predicted"/>
<comment type="caution">
    <text evidence="3">The sequence shown here is derived from an EMBL/GenBank/DDBJ whole genome shotgun (WGS) entry which is preliminary data.</text>
</comment>
<dbReference type="RefSeq" id="WP_067400365.1">
    <property type="nucleotide sequence ID" value="NZ_LZEY01000008.1"/>
</dbReference>
<evidence type="ECO:0000313" key="4">
    <source>
        <dbReference type="Proteomes" id="UP000092377"/>
    </source>
</evidence>
<dbReference type="OrthoDB" id="9802994at2"/>
<evidence type="ECO:0000259" key="2">
    <source>
        <dbReference type="Pfam" id="PF06890"/>
    </source>
</evidence>
<sequence length="217" mass="22939">MWSKINQRINSALNAIRMPFRARLNSIDSSGKVQTIQAEGLAKETLQGLELLQQYGFTSNPLPGTMAVVIPVGGKTSHGIVVATEHGSYRLAGLESGEVALYTDEGAKIVLKRGKIIEVDCDVYRVNCKEYEVNAESKADFNTPEVTTSQRLTAMEQITGNGGMSIKGGTGSAFEGNISQTSGSYETSGDVKAGDISLTGHEHTNGNNGGNTGKPVG</sequence>
<accession>A0A1B8HRL1</accession>
<protein>
    <submittedName>
        <fullName evidence="3">Phage baseplate protein</fullName>
    </submittedName>
</protein>
<dbReference type="AlphaFoldDB" id="A0A1B8HRL1"/>
<name>A0A1B8HRL1_9GAMM</name>
<feature type="compositionally biased region" description="Gly residues" evidence="1">
    <location>
        <begin position="207"/>
        <end position="217"/>
    </location>
</feature>
<dbReference type="Pfam" id="PF06890">
    <property type="entry name" value="Phage_Mu_Gp45"/>
    <property type="match status" value="1"/>
</dbReference>
<evidence type="ECO:0000256" key="1">
    <source>
        <dbReference type="SAM" id="MobiDB-lite"/>
    </source>
</evidence>
<dbReference type="EMBL" id="LZEY01000008">
    <property type="protein sequence ID" value="OBU12160.1"/>
    <property type="molecule type" value="Genomic_DNA"/>
</dbReference>
<organism evidence="3 4">
    <name type="scientific">Morganella psychrotolerans</name>
    <dbReference type="NCBI Taxonomy" id="368603"/>
    <lineage>
        <taxon>Bacteria</taxon>
        <taxon>Pseudomonadati</taxon>
        <taxon>Pseudomonadota</taxon>
        <taxon>Gammaproteobacteria</taxon>
        <taxon>Enterobacterales</taxon>
        <taxon>Morganellaceae</taxon>
        <taxon>Morganella</taxon>
    </lineage>
</organism>
<dbReference type="InterPro" id="IPR014462">
    <property type="entry name" value="Phage_Mu_Gp45"/>
</dbReference>
<dbReference type="PIRSF" id="PIRSF012337">
    <property type="entry name" value="gp45"/>
    <property type="match status" value="1"/>
</dbReference>
<feature type="region of interest" description="Disordered" evidence="1">
    <location>
        <begin position="171"/>
        <end position="217"/>
    </location>
</feature>
<feature type="domain" description="Bacteriophage Mu Gp45 N-terminal" evidence="2">
    <location>
        <begin position="21"/>
        <end position="87"/>
    </location>
</feature>
<dbReference type="NCBIfam" id="TIGR01644">
    <property type="entry name" value="phage_P2_V"/>
    <property type="match status" value="1"/>
</dbReference>
<reference evidence="4" key="1">
    <citation type="submission" date="2016-06" db="EMBL/GenBank/DDBJ databases">
        <authorList>
            <person name="Butler K."/>
        </authorList>
    </citation>
    <scope>NUCLEOTIDE SEQUENCE [LARGE SCALE GENOMIC DNA]</scope>
    <source>
        <strain evidence="4">GCSL-Mp20</strain>
    </source>
</reference>
<dbReference type="Proteomes" id="UP000092377">
    <property type="component" value="Unassembled WGS sequence"/>
</dbReference>
<dbReference type="InterPro" id="IPR013046">
    <property type="entry name" value="GpV/Gp45"/>
</dbReference>
<evidence type="ECO:0000313" key="3">
    <source>
        <dbReference type="EMBL" id="OBU12160.1"/>
    </source>
</evidence>